<dbReference type="InterPro" id="IPR052900">
    <property type="entry name" value="Phospholipid_Metab_Enz"/>
</dbReference>
<dbReference type="OrthoDB" id="2100241at2759"/>
<dbReference type="Pfam" id="PF09423">
    <property type="entry name" value="PhoD"/>
    <property type="match status" value="1"/>
</dbReference>
<evidence type="ECO:0000256" key="1">
    <source>
        <dbReference type="SAM" id="MobiDB-lite"/>
    </source>
</evidence>
<name>S8DXM2_FOMSC</name>
<dbReference type="STRING" id="743788.S8DXM2"/>
<accession>S8DXM2</accession>
<dbReference type="InterPro" id="IPR018946">
    <property type="entry name" value="PhoD-like_MPP"/>
</dbReference>
<evidence type="ECO:0000313" key="4">
    <source>
        <dbReference type="Proteomes" id="UP000015241"/>
    </source>
</evidence>
<dbReference type="eggNOG" id="ENOG502QPM1">
    <property type="taxonomic scope" value="Eukaryota"/>
</dbReference>
<dbReference type="PANTHER" id="PTHR43606:SF2">
    <property type="entry name" value="ALKALINE PHOSPHATASE FAMILY PROTEIN (AFU_ORTHOLOGUE AFUA_5G03860)"/>
    <property type="match status" value="1"/>
</dbReference>
<dbReference type="AlphaFoldDB" id="S8DXM2"/>
<dbReference type="Proteomes" id="UP000015241">
    <property type="component" value="Unassembled WGS sequence"/>
</dbReference>
<proteinExistence type="predicted"/>
<organism evidence="3 4">
    <name type="scientific">Fomitopsis schrenkii</name>
    <name type="common">Brown rot fungus</name>
    <dbReference type="NCBI Taxonomy" id="2126942"/>
    <lineage>
        <taxon>Eukaryota</taxon>
        <taxon>Fungi</taxon>
        <taxon>Dikarya</taxon>
        <taxon>Basidiomycota</taxon>
        <taxon>Agaricomycotina</taxon>
        <taxon>Agaricomycetes</taxon>
        <taxon>Polyporales</taxon>
        <taxon>Fomitopsis</taxon>
    </lineage>
</organism>
<dbReference type="InterPro" id="IPR038607">
    <property type="entry name" value="PhoD-like_sf"/>
</dbReference>
<feature type="region of interest" description="Disordered" evidence="1">
    <location>
        <begin position="52"/>
        <end position="97"/>
    </location>
</feature>
<dbReference type="HOGENOM" id="CLU_013967_1_0_1"/>
<evidence type="ECO:0000313" key="3">
    <source>
        <dbReference type="EMBL" id="EPS97367.1"/>
    </source>
</evidence>
<dbReference type="SUPFAM" id="SSF56300">
    <property type="entry name" value="Metallo-dependent phosphatases"/>
    <property type="match status" value="1"/>
</dbReference>
<dbReference type="InParanoid" id="S8DXM2"/>
<keyword evidence="4" id="KW-1185">Reference proteome</keyword>
<evidence type="ECO:0000259" key="2">
    <source>
        <dbReference type="Pfam" id="PF09423"/>
    </source>
</evidence>
<dbReference type="InterPro" id="IPR029052">
    <property type="entry name" value="Metallo-depent_PP-like"/>
</dbReference>
<dbReference type="EMBL" id="KE504177">
    <property type="protein sequence ID" value="EPS97367.1"/>
    <property type="molecule type" value="Genomic_DNA"/>
</dbReference>
<feature type="domain" description="PhoD-like phosphatase metallophosphatase" evidence="2">
    <location>
        <begin position="352"/>
        <end position="606"/>
    </location>
</feature>
<reference evidence="3 4" key="1">
    <citation type="journal article" date="2012" name="Science">
        <title>The Paleozoic origin of enzymatic lignin decomposition reconstructed from 31 fungal genomes.</title>
        <authorList>
            <person name="Floudas D."/>
            <person name="Binder M."/>
            <person name="Riley R."/>
            <person name="Barry K."/>
            <person name="Blanchette R.A."/>
            <person name="Henrissat B."/>
            <person name="Martinez A.T."/>
            <person name="Otillar R."/>
            <person name="Spatafora J.W."/>
            <person name="Yadav J.S."/>
            <person name="Aerts A."/>
            <person name="Benoit I."/>
            <person name="Boyd A."/>
            <person name="Carlson A."/>
            <person name="Copeland A."/>
            <person name="Coutinho P.M."/>
            <person name="de Vries R.P."/>
            <person name="Ferreira P."/>
            <person name="Findley K."/>
            <person name="Foster B."/>
            <person name="Gaskell J."/>
            <person name="Glotzer D."/>
            <person name="Gorecki P."/>
            <person name="Heitman J."/>
            <person name="Hesse C."/>
            <person name="Hori C."/>
            <person name="Igarashi K."/>
            <person name="Jurgens J.A."/>
            <person name="Kallen N."/>
            <person name="Kersten P."/>
            <person name="Kohler A."/>
            <person name="Kuees U."/>
            <person name="Kumar T.K.A."/>
            <person name="Kuo A."/>
            <person name="LaButti K."/>
            <person name="Larrondo L.F."/>
            <person name="Lindquist E."/>
            <person name="Ling A."/>
            <person name="Lombard V."/>
            <person name="Lucas S."/>
            <person name="Lundell T."/>
            <person name="Martin R."/>
            <person name="McLaughlin D.J."/>
            <person name="Morgenstern I."/>
            <person name="Morin E."/>
            <person name="Murat C."/>
            <person name="Nagy L.G."/>
            <person name="Nolan M."/>
            <person name="Ohm R.A."/>
            <person name="Patyshakuliyeva A."/>
            <person name="Rokas A."/>
            <person name="Ruiz-Duenas F.J."/>
            <person name="Sabat G."/>
            <person name="Salamov A."/>
            <person name="Samejima M."/>
            <person name="Schmutz J."/>
            <person name="Slot J.C."/>
            <person name="St John F."/>
            <person name="Stenlid J."/>
            <person name="Sun H."/>
            <person name="Sun S."/>
            <person name="Syed K."/>
            <person name="Tsang A."/>
            <person name="Wiebenga A."/>
            <person name="Young D."/>
            <person name="Pisabarro A."/>
            <person name="Eastwood D.C."/>
            <person name="Martin F."/>
            <person name="Cullen D."/>
            <person name="Grigoriev I.V."/>
            <person name="Hibbett D.S."/>
        </authorList>
    </citation>
    <scope>NUCLEOTIDE SEQUENCE</scope>
    <source>
        <strain evidence="4">FP-58527</strain>
    </source>
</reference>
<dbReference type="CDD" id="cd07389">
    <property type="entry name" value="MPP_PhoD"/>
    <property type="match status" value="1"/>
</dbReference>
<dbReference type="PANTHER" id="PTHR43606">
    <property type="entry name" value="PHOSPHATASE, PUTATIVE (AFU_ORTHOLOGUE AFUA_6G08710)-RELATED"/>
    <property type="match status" value="1"/>
</dbReference>
<dbReference type="Gene3D" id="3.60.21.70">
    <property type="entry name" value="PhoD-like phosphatase"/>
    <property type="match status" value="1"/>
</dbReference>
<feature type="compositionally biased region" description="Basic and acidic residues" evidence="1">
    <location>
        <begin position="71"/>
        <end position="87"/>
    </location>
</feature>
<protein>
    <recommendedName>
        <fullName evidence="2">PhoD-like phosphatase metallophosphatase domain-containing protein</fullName>
    </recommendedName>
</protein>
<gene>
    <name evidence="3" type="ORF">FOMPIDRAFT_1052580</name>
</gene>
<sequence>MANLGYALAAASTAFRVVAYVFLEVIPHSKAKYVLAFLYVTYLALYGNQQPPVDPSPEEHSNGEAKAPVPSDEKEKKDVKVESEDAKPLPPVPSQPEESSSLFALLLSLPTPSRNLRRANLLINTLLAVAALEFVTYPYFDDATDVVYTRVGAVYPDAAKIVVRYPGLAGFNQTNSTVHVAWRQVPQSGVVEGEVWKDGPVATLSEELDWVNTIKLAGLWPSTTYEYTLRDANKTQLPYPSSPIRFHTFPDPYLNTGVNFRFLASSCITPNFPYAPLQGRRIKGFDLLADYLWPKVSPERFTVVSTSTSASADTTEDTETTESTSGAHSVELPEPTSVPVISANAQAAEPVATKAPTEFMIFMGDFIYADVPIYWGDDREAYRRLYRRNYQSPSFRKIYEQLPFIHTYDDHEIINNFAGQSNESAPPFANANDAFALYNAEGNYDAVAQGEHYYDFRYGDVAFFVMDTRKHRSVIAETEEPSRTMLGETQLAALYDWLGRVNNTATFKFVVTSVPFTGLWTYEGVYETWNGFQYEKAALLRAFQTVPNVVLLSGDRHEFAAIEFPSEDAKRSVYEISTSPLSMFYIPLVRTLKSQSEDVVNRTKEVVSVLEDGTTVTETITEEVPQEKVLKYIADGNYKWSSIEVDTRDRQHPVANIDIMIDGKKAYSLVIHGEPVKLSHSLALGAYVPQSFRGVLGKIGLNPSRWF</sequence>
<feature type="region of interest" description="Disordered" evidence="1">
    <location>
        <begin position="305"/>
        <end position="333"/>
    </location>
</feature>